<feature type="chain" id="PRO_5039802512" description="Secreted protein" evidence="1">
    <location>
        <begin position="20"/>
        <end position="126"/>
    </location>
</feature>
<evidence type="ECO:0000313" key="2">
    <source>
        <dbReference type="EMBL" id="CAG7901828.1"/>
    </source>
</evidence>
<dbReference type="AlphaFoldDB" id="A0A3P6BML7"/>
<name>A0A3P6BML7_BRACM</name>
<evidence type="ECO:0008006" key="4">
    <source>
        <dbReference type="Google" id="ProtNLM"/>
    </source>
</evidence>
<gene>
    <name evidence="3" type="ORF">BRAA07T29057Z</name>
    <name evidence="2" type="ORF">BRAPAZ1V2_A07P14720.2</name>
</gene>
<dbReference type="Proteomes" id="UP000694005">
    <property type="component" value="Chromosome A07"/>
</dbReference>
<dbReference type="Gramene" id="A07p14720.2_BraZ1">
    <property type="protein sequence ID" value="A07p14720.2_BraZ1.CDS"/>
    <property type="gene ID" value="A07g14720.2_BraZ1"/>
</dbReference>
<protein>
    <recommendedName>
        <fullName evidence="4">Secreted protein</fullName>
    </recommendedName>
</protein>
<keyword evidence="1" id="KW-0732">Signal</keyword>
<evidence type="ECO:0000313" key="3">
    <source>
        <dbReference type="EMBL" id="VDC97501.1"/>
    </source>
</evidence>
<organism evidence="3">
    <name type="scientific">Brassica campestris</name>
    <name type="common">Field mustard</name>
    <dbReference type="NCBI Taxonomy" id="3711"/>
    <lineage>
        <taxon>Eukaryota</taxon>
        <taxon>Viridiplantae</taxon>
        <taxon>Streptophyta</taxon>
        <taxon>Embryophyta</taxon>
        <taxon>Tracheophyta</taxon>
        <taxon>Spermatophyta</taxon>
        <taxon>Magnoliopsida</taxon>
        <taxon>eudicotyledons</taxon>
        <taxon>Gunneridae</taxon>
        <taxon>Pentapetalae</taxon>
        <taxon>rosids</taxon>
        <taxon>malvids</taxon>
        <taxon>Brassicales</taxon>
        <taxon>Brassicaceae</taxon>
        <taxon>Brassiceae</taxon>
        <taxon>Brassica</taxon>
    </lineage>
</organism>
<dbReference type="EMBL" id="LS974623">
    <property type="protein sequence ID" value="CAG7901828.1"/>
    <property type="molecule type" value="Genomic_DNA"/>
</dbReference>
<dbReference type="EMBL" id="LR031574">
    <property type="protein sequence ID" value="VDC97501.1"/>
    <property type="molecule type" value="Genomic_DNA"/>
</dbReference>
<sequence length="126" mass="14508">MRTSSVPLLLLLLVTSWECFMFCFWLTSTTCEHHFLCIFQLPSVLSVGRPQRHMSKLQNPIYNCSTLLPGLMMLWNGTCTCYCCHKCFLLRLYSLNQSGPSIKFSGVCFHQATFSHMYLTFCGSRN</sequence>
<feature type="signal peptide" evidence="1">
    <location>
        <begin position="1"/>
        <end position="19"/>
    </location>
</feature>
<accession>A0A3P6BML7</accession>
<reference evidence="3" key="1">
    <citation type="submission" date="2018-11" db="EMBL/GenBank/DDBJ databases">
        <authorList>
            <consortium name="Genoscope - CEA"/>
            <person name="William W."/>
        </authorList>
    </citation>
    <scope>NUCLEOTIDE SEQUENCE</scope>
</reference>
<proteinExistence type="predicted"/>
<evidence type="ECO:0000256" key="1">
    <source>
        <dbReference type="SAM" id="SignalP"/>
    </source>
</evidence>